<keyword evidence="5" id="KW-1185">Reference proteome</keyword>
<reference evidence="5" key="1">
    <citation type="submission" date="2018-07" db="EMBL/GenBank/DDBJ databases">
        <title>Streptacidiphilus bronchialis DSM 106435 chromosome.</title>
        <authorList>
            <person name="Batra D."/>
            <person name="Gulvik C.A."/>
        </authorList>
    </citation>
    <scope>NUCLEOTIDE SEQUENCE [LARGE SCALE GENOMIC DNA]</scope>
    <source>
        <strain evidence="5">DSM 106435</strain>
    </source>
</reference>
<evidence type="ECO:0000259" key="3">
    <source>
        <dbReference type="Pfam" id="PF01464"/>
    </source>
</evidence>
<keyword evidence="2" id="KW-0732">Signal</keyword>
<dbReference type="Proteomes" id="UP000249340">
    <property type="component" value="Chromosome"/>
</dbReference>
<proteinExistence type="predicted"/>
<feature type="signal peptide" evidence="2">
    <location>
        <begin position="1"/>
        <end position="21"/>
    </location>
</feature>
<dbReference type="PROSITE" id="PS51318">
    <property type="entry name" value="TAT"/>
    <property type="match status" value="1"/>
</dbReference>
<name>A0A345T257_9ACTN</name>
<dbReference type="Pfam" id="PF01464">
    <property type="entry name" value="SLT"/>
    <property type="match status" value="1"/>
</dbReference>
<feature type="chain" id="PRO_5016716562" evidence="2">
    <location>
        <begin position="22"/>
        <end position="299"/>
    </location>
</feature>
<evidence type="ECO:0000313" key="5">
    <source>
        <dbReference type="Proteomes" id="UP000249340"/>
    </source>
</evidence>
<dbReference type="KEGG" id="stri:C7M71_024315"/>
<dbReference type="InterPro" id="IPR023346">
    <property type="entry name" value="Lysozyme-like_dom_sf"/>
</dbReference>
<evidence type="ECO:0000256" key="1">
    <source>
        <dbReference type="SAM" id="MobiDB-lite"/>
    </source>
</evidence>
<dbReference type="RefSeq" id="WP_114914537.1">
    <property type="nucleotide sequence ID" value="NZ_CP031264.1"/>
</dbReference>
<evidence type="ECO:0000313" key="4">
    <source>
        <dbReference type="EMBL" id="AXI80062.1"/>
    </source>
</evidence>
<feature type="region of interest" description="Disordered" evidence="1">
    <location>
        <begin position="54"/>
        <end position="98"/>
    </location>
</feature>
<organism evidence="4 5">
    <name type="scientific">Peterkaempfera bronchialis</name>
    <dbReference type="NCBI Taxonomy" id="2126346"/>
    <lineage>
        <taxon>Bacteria</taxon>
        <taxon>Bacillati</taxon>
        <taxon>Actinomycetota</taxon>
        <taxon>Actinomycetes</taxon>
        <taxon>Kitasatosporales</taxon>
        <taxon>Streptomycetaceae</taxon>
        <taxon>Peterkaempfera</taxon>
    </lineage>
</organism>
<accession>A0A345T257</accession>
<evidence type="ECO:0000256" key="2">
    <source>
        <dbReference type="SAM" id="SignalP"/>
    </source>
</evidence>
<dbReference type="InterPro" id="IPR006311">
    <property type="entry name" value="TAT_signal"/>
</dbReference>
<sequence length="299" mass="30349">MFRTHPRRSILIAGASTTAVAAAATVALIVPQLGPDSVATAEVSASTAPVAELGSAGAPQTADAAASGDSRVAETGKMSSRSETRAQLQPGAATTAPGAAAEEKAAAAAKAAADHRAHLIAQANAKARAEAAAKKAAADHRAHVIAQANAKARAQAAAKKAAAAAKAAADHQAHLIAQANAKARAEAAAKKAAAVKKAAPKTLSGSPQEIARQIVGNSGQYQCFAQIVQHESSWNPTATNPSSGAYGLVQALPGSKMASAGADWRTNPATQIKWGLSYMNERYGSPCGAWSFWQSHHWY</sequence>
<dbReference type="EMBL" id="CP031264">
    <property type="protein sequence ID" value="AXI80062.1"/>
    <property type="molecule type" value="Genomic_DNA"/>
</dbReference>
<feature type="compositionally biased region" description="Polar residues" evidence="1">
    <location>
        <begin position="77"/>
        <end position="87"/>
    </location>
</feature>
<dbReference type="Gene3D" id="1.10.530.10">
    <property type="match status" value="1"/>
</dbReference>
<dbReference type="OrthoDB" id="9766277at2"/>
<gene>
    <name evidence="4" type="ORF">C7M71_024315</name>
</gene>
<protein>
    <submittedName>
        <fullName evidence="4">Lytic transglycosylase domain-containing protein</fullName>
    </submittedName>
</protein>
<dbReference type="InterPro" id="IPR008258">
    <property type="entry name" value="Transglycosylase_SLT_dom_1"/>
</dbReference>
<dbReference type="AlphaFoldDB" id="A0A345T257"/>
<feature type="domain" description="Transglycosylase SLT" evidence="3">
    <location>
        <begin position="220"/>
        <end position="288"/>
    </location>
</feature>
<dbReference type="SUPFAM" id="SSF53955">
    <property type="entry name" value="Lysozyme-like"/>
    <property type="match status" value="1"/>
</dbReference>
<dbReference type="CDD" id="cd00254">
    <property type="entry name" value="LT-like"/>
    <property type="match status" value="1"/>
</dbReference>